<dbReference type="CDD" id="cd00609">
    <property type="entry name" value="AAT_like"/>
    <property type="match status" value="1"/>
</dbReference>
<dbReference type="EC" id="2.6.1.-" evidence="6"/>
<evidence type="ECO:0000313" key="8">
    <source>
        <dbReference type="EMBL" id="CAA0106522.1"/>
    </source>
</evidence>
<keyword evidence="4 6" id="KW-0808">Transferase</keyword>
<comment type="similarity">
    <text evidence="2 6">Belongs to the class-I pyridoxal-phosphate-dependent aminotransferase family.</text>
</comment>
<dbReference type="InterPro" id="IPR015422">
    <property type="entry name" value="PyrdxlP-dep_Trfase_small"/>
</dbReference>
<comment type="cofactor">
    <cofactor evidence="1 6">
        <name>pyridoxal 5'-phosphate</name>
        <dbReference type="ChEBI" id="CHEBI:597326"/>
    </cofactor>
</comment>
<dbReference type="InterPro" id="IPR004838">
    <property type="entry name" value="NHTrfase_class1_PyrdxlP-BS"/>
</dbReference>
<keyword evidence="9" id="KW-1185">Reference proteome</keyword>
<dbReference type="EMBL" id="CACSIO010000012">
    <property type="protein sequence ID" value="CAA0106522.1"/>
    <property type="molecule type" value="Genomic_DNA"/>
</dbReference>
<dbReference type="PANTHER" id="PTHR46383:SF1">
    <property type="entry name" value="ASPARTATE AMINOTRANSFERASE"/>
    <property type="match status" value="1"/>
</dbReference>
<accession>A0A5S9PQA2</accession>
<dbReference type="InterPro" id="IPR015421">
    <property type="entry name" value="PyrdxlP-dep_Trfase_major"/>
</dbReference>
<dbReference type="SUPFAM" id="SSF53383">
    <property type="entry name" value="PLP-dependent transferases"/>
    <property type="match status" value="1"/>
</dbReference>
<feature type="domain" description="Aminotransferase class I/classII large" evidence="7">
    <location>
        <begin position="27"/>
        <end position="384"/>
    </location>
</feature>
<gene>
    <name evidence="8" type="ORF">OPDIPICF_01076</name>
</gene>
<evidence type="ECO:0000256" key="2">
    <source>
        <dbReference type="ARBA" id="ARBA00007441"/>
    </source>
</evidence>
<proteinExistence type="inferred from homology"/>
<keyword evidence="5" id="KW-0663">Pyridoxal phosphate</keyword>
<dbReference type="InterPro" id="IPR050596">
    <property type="entry name" value="AspAT/PAT-like"/>
</dbReference>
<evidence type="ECO:0000256" key="6">
    <source>
        <dbReference type="RuleBase" id="RU000481"/>
    </source>
</evidence>
<dbReference type="Pfam" id="PF00155">
    <property type="entry name" value="Aminotran_1_2"/>
    <property type="match status" value="1"/>
</dbReference>
<evidence type="ECO:0000256" key="3">
    <source>
        <dbReference type="ARBA" id="ARBA00022576"/>
    </source>
</evidence>
<sequence>MRTDIESTPLVNMIQKLRCMPENQLADIIQMHIGVPDFGPPDQVVKAAMQAISTEDCYQYPPIQGSARLRGMICAKYSQDYGVSVIPSQVMIANGAKQCLFQIMMALLKPLDEVLIVGPAWSSFSRQVLLAGGVPVMITAGPETGFKISPQALDDAISDKTRLVIMCFPNNPTGAVLDQAEINAYADVIARYSQLYLISDEVYEYFRFDQNPTSFITCESIRQQLILVNGFSKSFGISGWRIGYAIAPTPVIDASVRVQSLVSGGVCEVMQIAACEALEVGTGHIESAIERYQERADIVREAFLAVEGVVIYPSQATYFMVLGIQPFLEGQGLDAPATADVVAEYLLEENKVAVIGTDGFGLPGCLRLSLCLDNTLIKEGCRRIIDGLASFTPASTESNSSATVVRRITQEKRAS</sequence>
<dbReference type="PROSITE" id="PS00105">
    <property type="entry name" value="AA_TRANSFER_CLASS_1"/>
    <property type="match status" value="1"/>
</dbReference>
<dbReference type="InterPro" id="IPR015424">
    <property type="entry name" value="PyrdxlP-dep_Trfase"/>
</dbReference>
<dbReference type="GO" id="GO:0030170">
    <property type="term" value="F:pyridoxal phosphate binding"/>
    <property type="evidence" value="ECO:0007669"/>
    <property type="project" value="InterPro"/>
</dbReference>
<keyword evidence="3 6" id="KW-0032">Aminotransferase</keyword>
<evidence type="ECO:0000313" key="9">
    <source>
        <dbReference type="Proteomes" id="UP000441399"/>
    </source>
</evidence>
<evidence type="ECO:0000256" key="5">
    <source>
        <dbReference type="ARBA" id="ARBA00022898"/>
    </source>
</evidence>
<evidence type="ECO:0000259" key="7">
    <source>
        <dbReference type="Pfam" id="PF00155"/>
    </source>
</evidence>
<evidence type="ECO:0000256" key="1">
    <source>
        <dbReference type="ARBA" id="ARBA00001933"/>
    </source>
</evidence>
<dbReference type="AlphaFoldDB" id="A0A5S9PQA2"/>
<dbReference type="InterPro" id="IPR004839">
    <property type="entry name" value="Aminotransferase_I/II_large"/>
</dbReference>
<protein>
    <recommendedName>
        <fullName evidence="6">Aminotransferase</fullName>
        <ecNumber evidence="6">2.6.1.-</ecNumber>
    </recommendedName>
</protein>
<dbReference type="Gene3D" id="3.40.640.10">
    <property type="entry name" value="Type I PLP-dependent aspartate aminotransferase-like (Major domain)"/>
    <property type="match status" value="1"/>
</dbReference>
<dbReference type="Gene3D" id="3.90.1150.10">
    <property type="entry name" value="Aspartate Aminotransferase, domain 1"/>
    <property type="match status" value="1"/>
</dbReference>
<dbReference type="GO" id="GO:0006520">
    <property type="term" value="P:amino acid metabolic process"/>
    <property type="evidence" value="ECO:0007669"/>
    <property type="project" value="InterPro"/>
</dbReference>
<dbReference type="PANTHER" id="PTHR46383">
    <property type="entry name" value="ASPARTATE AMINOTRANSFERASE"/>
    <property type="match status" value="1"/>
</dbReference>
<reference evidence="8 9" key="1">
    <citation type="submission" date="2019-11" db="EMBL/GenBank/DDBJ databases">
        <authorList>
            <person name="Holert J."/>
        </authorList>
    </citation>
    <scope>NUCLEOTIDE SEQUENCE [LARGE SCALE GENOMIC DNA]</scope>
    <source>
        <strain evidence="8">SB11_3</strain>
    </source>
</reference>
<dbReference type="OrthoDB" id="9803354at2"/>
<evidence type="ECO:0000256" key="4">
    <source>
        <dbReference type="ARBA" id="ARBA00022679"/>
    </source>
</evidence>
<organism evidence="8 9">
    <name type="scientific">BD1-7 clade bacterium</name>
    <dbReference type="NCBI Taxonomy" id="2029982"/>
    <lineage>
        <taxon>Bacteria</taxon>
        <taxon>Pseudomonadati</taxon>
        <taxon>Pseudomonadota</taxon>
        <taxon>Gammaproteobacteria</taxon>
        <taxon>Cellvibrionales</taxon>
        <taxon>Spongiibacteraceae</taxon>
        <taxon>BD1-7 clade</taxon>
    </lineage>
</organism>
<dbReference type="Proteomes" id="UP000441399">
    <property type="component" value="Unassembled WGS sequence"/>
</dbReference>
<name>A0A5S9PQA2_9GAMM</name>
<dbReference type="GO" id="GO:0008483">
    <property type="term" value="F:transaminase activity"/>
    <property type="evidence" value="ECO:0007669"/>
    <property type="project" value="UniProtKB-KW"/>
</dbReference>